<reference evidence="1 2" key="1">
    <citation type="submission" date="2019-03" db="EMBL/GenBank/DDBJ databases">
        <title>Draft genome sequences of novel Actinobacteria.</title>
        <authorList>
            <person name="Sahin N."/>
            <person name="Ay H."/>
            <person name="Saygin H."/>
        </authorList>
    </citation>
    <scope>NUCLEOTIDE SEQUENCE [LARGE SCALE GENOMIC DNA]</scope>
    <source>
        <strain evidence="1 2">H3C3</strain>
    </source>
</reference>
<name>A0A4R4ZUH5_9ACTN</name>
<dbReference type="EMBL" id="SMKU01000516">
    <property type="protein sequence ID" value="TDD62808.1"/>
    <property type="molecule type" value="Genomic_DNA"/>
</dbReference>
<accession>A0A4R4ZUH5</accession>
<keyword evidence="2" id="KW-1185">Reference proteome</keyword>
<protein>
    <submittedName>
        <fullName evidence="1">Uncharacterized protein</fullName>
    </submittedName>
</protein>
<evidence type="ECO:0000313" key="1">
    <source>
        <dbReference type="EMBL" id="TDD62808.1"/>
    </source>
</evidence>
<organism evidence="1 2">
    <name type="scientific">Actinomadura rubrisoli</name>
    <dbReference type="NCBI Taxonomy" id="2530368"/>
    <lineage>
        <taxon>Bacteria</taxon>
        <taxon>Bacillati</taxon>
        <taxon>Actinomycetota</taxon>
        <taxon>Actinomycetes</taxon>
        <taxon>Streptosporangiales</taxon>
        <taxon>Thermomonosporaceae</taxon>
        <taxon>Actinomadura</taxon>
    </lineage>
</organism>
<dbReference type="RefSeq" id="WP_131903374.1">
    <property type="nucleotide sequence ID" value="NZ_SMKU01000516.1"/>
</dbReference>
<gene>
    <name evidence="1" type="ORF">E1298_44325</name>
</gene>
<sequence>MTEYFAVITISKPTNNGTGALQGTFTCTMRVGAGTTRSAIYEHVLKTMPRQFQGGNVMFFSAEPNRTPH</sequence>
<evidence type="ECO:0000313" key="2">
    <source>
        <dbReference type="Proteomes" id="UP000294513"/>
    </source>
</evidence>
<comment type="caution">
    <text evidence="1">The sequence shown here is derived from an EMBL/GenBank/DDBJ whole genome shotgun (WGS) entry which is preliminary data.</text>
</comment>
<proteinExistence type="predicted"/>
<dbReference type="OrthoDB" id="3481170at2"/>
<dbReference type="Proteomes" id="UP000294513">
    <property type="component" value="Unassembled WGS sequence"/>
</dbReference>
<dbReference type="AlphaFoldDB" id="A0A4R4ZUH5"/>